<dbReference type="GO" id="GO:0004077">
    <property type="term" value="F:biotin--[biotin carboxyl-carrier protein] ligase activity"/>
    <property type="evidence" value="ECO:0007669"/>
    <property type="project" value="UniProtKB-EC"/>
</dbReference>
<dbReference type="NCBIfam" id="TIGR00121">
    <property type="entry name" value="birA_ligase"/>
    <property type="match status" value="1"/>
</dbReference>
<dbReference type="RefSeq" id="WP_056702561.1">
    <property type="nucleotide sequence ID" value="NZ_JAVDTR010000009.1"/>
</dbReference>
<dbReference type="Gene3D" id="3.30.930.10">
    <property type="entry name" value="Bira Bifunctional Protein, Domain 2"/>
    <property type="match status" value="1"/>
</dbReference>
<evidence type="ECO:0000259" key="2">
    <source>
        <dbReference type="PROSITE" id="PS51733"/>
    </source>
</evidence>
<dbReference type="InterPro" id="IPR004408">
    <property type="entry name" value="Biotin_CoA_COase_ligase"/>
</dbReference>
<dbReference type="GO" id="GO:0009249">
    <property type="term" value="P:protein lipoylation"/>
    <property type="evidence" value="ECO:0007669"/>
    <property type="project" value="UniProtKB-ARBA"/>
</dbReference>
<dbReference type="PANTHER" id="PTHR12835">
    <property type="entry name" value="BIOTIN PROTEIN LIGASE"/>
    <property type="match status" value="1"/>
</dbReference>
<evidence type="ECO:0000313" key="4">
    <source>
        <dbReference type="Proteomes" id="UP001254832"/>
    </source>
</evidence>
<reference evidence="3" key="1">
    <citation type="submission" date="2023-07" db="EMBL/GenBank/DDBJ databases">
        <title>Sorghum-associated microbial communities from plants grown in Nebraska, USA.</title>
        <authorList>
            <person name="Schachtman D."/>
        </authorList>
    </citation>
    <scope>NUCLEOTIDE SEQUENCE</scope>
    <source>
        <strain evidence="3">BE80</strain>
    </source>
</reference>
<dbReference type="AlphaFoldDB" id="A0AAP5H4T5"/>
<dbReference type="Pfam" id="PF03099">
    <property type="entry name" value="BPL_LplA_LipB"/>
    <property type="match status" value="1"/>
</dbReference>
<dbReference type="Gene3D" id="2.30.30.100">
    <property type="match status" value="1"/>
</dbReference>
<comment type="caution">
    <text evidence="3">The sequence shown here is derived from an EMBL/GenBank/DDBJ whole genome shotgun (WGS) entry which is preliminary data.</text>
</comment>
<dbReference type="EC" id="6.3.4.15" evidence="3"/>
<accession>A0AAP5H4T5</accession>
<dbReference type="SUPFAM" id="SSF55681">
    <property type="entry name" value="Class II aaRS and biotin synthetases"/>
    <property type="match status" value="1"/>
</dbReference>
<evidence type="ECO:0000313" key="3">
    <source>
        <dbReference type="EMBL" id="MDR6724961.1"/>
    </source>
</evidence>
<organism evidence="3 4">
    <name type="scientific">Paenibacillus amylolyticus</name>
    <dbReference type="NCBI Taxonomy" id="1451"/>
    <lineage>
        <taxon>Bacteria</taxon>
        <taxon>Bacillati</taxon>
        <taxon>Bacillota</taxon>
        <taxon>Bacilli</taxon>
        <taxon>Bacillales</taxon>
        <taxon>Paenibacillaceae</taxon>
        <taxon>Paenibacillus</taxon>
    </lineage>
</organism>
<protein>
    <submittedName>
        <fullName evidence="3">BirA family biotin operon repressor/biotin-[acetyl-CoA-carboxylase] ligase</fullName>
        <ecNumber evidence="3">6.3.4.15</ecNumber>
    </submittedName>
</protein>
<dbReference type="InterPro" id="IPR045864">
    <property type="entry name" value="aa-tRNA-synth_II/BPL/LPL"/>
</dbReference>
<dbReference type="Proteomes" id="UP001254832">
    <property type="component" value="Unassembled WGS sequence"/>
</dbReference>
<dbReference type="InterPro" id="IPR004143">
    <property type="entry name" value="BPL_LPL_catalytic"/>
</dbReference>
<dbReference type="GO" id="GO:0016740">
    <property type="term" value="F:transferase activity"/>
    <property type="evidence" value="ECO:0007669"/>
    <property type="project" value="UniProtKB-ARBA"/>
</dbReference>
<name>A0AAP5H4T5_PAEAM</name>
<dbReference type="PROSITE" id="PS51733">
    <property type="entry name" value="BPL_LPL_CATALYTIC"/>
    <property type="match status" value="1"/>
</dbReference>
<dbReference type="GO" id="GO:0005737">
    <property type="term" value="C:cytoplasm"/>
    <property type="evidence" value="ECO:0007669"/>
    <property type="project" value="TreeGrafter"/>
</dbReference>
<proteinExistence type="predicted"/>
<feature type="domain" description="BPL/LPL catalytic" evidence="2">
    <location>
        <begin position="1"/>
        <end position="169"/>
    </location>
</feature>
<dbReference type="PANTHER" id="PTHR12835:SF5">
    <property type="entry name" value="BIOTIN--PROTEIN LIGASE"/>
    <property type="match status" value="1"/>
</dbReference>
<dbReference type="SUPFAM" id="SSF50037">
    <property type="entry name" value="C-terminal domain of transcriptional repressors"/>
    <property type="match status" value="1"/>
</dbReference>
<keyword evidence="1 3" id="KW-0436">Ligase</keyword>
<gene>
    <name evidence="3" type="ORF">J2W91_003447</name>
</gene>
<dbReference type="CDD" id="cd16442">
    <property type="entry name" value="BPL"/>
    <property type="match status" value="1"/>
</dbReference>
<dbReference type="InterPro" id="IPR008988">
    <property type="entry name" value="Transcriptional_repressor_C"/>
</dbReference>
<dbReference type="EMBL" id="JAVDTR010000009">
    <property type="protein sequence ID" value="MDR6724961.1"/>
    <property type="molecule type" value="Genomic_DNA"/>
</dbReference>
<evidence type="ECO:0000256" key="1">
    <source>
        <dbReference type="ARBA" id="ARBA00022598"/>
    </source>
</evidence>
<sequence length="242" mass="26727">MDILQYDTIDSTNIEAKRLTQSGKSPGFAVMSQNQTAGKGQYGRAWQTPPGNLALTTVLPLSTNLALRPTIALMAGIAIQDVIEPYLTAHQRLQIKWPNDILINGAKLSGTLVEADHSAMYIGIGINVAYRPEHVPYSTICLSEFAEVRPEILAEQLVQSLVDYHQSWITDGFEPLIPLYQERMFNFGEEIQFMVDRENSEWIEGQCLGVDSHGRLLIEQADGQVTAHASGDVIIKKSNASS</sequence>